<dbReference type="GO" id="GO:1990351">
    <property type="term" value="C:transporter complex"/>
    <property type="evidence" value="ECO:0007669"/>
    <property type="project" value="TreeGrafter"/>
</dbReference>
<dbReference type="KEGG" id="gpi:GPICK_11745"/>
<dbReference type="InterPro" id="IPR050218">
    <property type="entry name" value="LptD"/>
</dbReference>
<name>A0A0B5BHI4_9BACT</name>
<proteinExistence type="inferred from homology"/>
<dbReference type="InterPro" id="IPR020889">
    <property type="entry name" value="LipoPS_assembly_LptD"/>
</dbReference>
<dbReference type="RefSeq" id="WP_039743428.1">
    <property type="nucleotide sequence ID" value="NZ_CP009788.1"/>
</dbReference>
<dbReference type="Pfam" id="PF04453">
    <property type="entry name" value="LptD"/>
    <property type="match status" value="1"/>
</dbReference>
<dbReference type="EMBL" id="CP009788">
    <property type="protein sequence ID" value="AJE03935.1"/>
    <property type="molecule type" value="Genomic_DNA"/>
</dbReference>
<feature type="signal peptide" evidence="1">
    <location>
        <begin position="1"/>
        <end position="24"/>
    </location>
</feature>
<dbReference type="GO" id="GO:0009279">
    <property type="term" value="C:cell outer membrane"/>
    <property type="evidence" value="ECO:0007669"/>
    <property type="project" value="InterPro"/>
</dbReference>
<protein>
    <submittedName>
        <fullName evidence="3">Lipopolysaccharide biosynthesis protein</fullName>
    </submittedName>
</protein>
<accession>A0A0B5BHI4</accession>
<sequence length="691" mass="78107">MARDLFTYRRLFFALLLLATPAAARGEVPATGGPVYIEADTLTHEAAGGRIEASGNVQIRGEGMTLLSDKALFLGDKDEAQAEGNVIILRDDDTLRGDRMTINLQDQTGVMENGSLFIRKGNVRLKARRMYKLGDESYRLERGNFTTCDADSPSWKFTATDVDVTVGEYATGKNALFYVGEVPVFYFPYLIFPVKRERQSGFLTPRAGNSSKKGFTFNLGYYWAISPSQDATVTLDVQSKRGEGLGLDYRYIRKKGSEGTFRGYAIYDSQQQRFRGDMSQKHLETVSDTFDIKSDINLVTDRTFYRDFAEQNGVYNQNSLESSLSATKRYRRFVLAGEVRYVEDLRVDVVDNQKTLQKLPTVSFTGVRQRLGETPLFFSLESSFTNFYRPDGIKGERLDLHPHLIAYAKPLGALELSAWGGYRFRFYDVRGTDTGEGYHGNGIITGGGALSSTLSRVYETDNAAMSRVRHLLIPEVRYSYVQEKSQESLPFFDYNDRIVSENRIVYSLTNSFTGKFAGQDGSSEYREILFLRLAQGYDFSGTRRDLLTLVDEGRPFTDVMVEAKARPLKELSVGAETRYNPYQMRLSTVAVSADAEDGKGNSAGLSYRHAREEVEYLEGRTSLALVKPFIFTFTGRYSFDRKDFLESHYALEYRHQCWSVTLSYRDRIDSREFFVNFALAGIGSLGSIRAF</sequence>
<dbReference type="PANTHER" id="PTHR30189:SF1">
    <property type="entry name" value="LPS-ASSEMBLY PROTEIN LPTD"/>
    <property type="match status" value="1"/>
</dbReference>
<evidence type="ECO:0000313" key="3">
    <source>
        <dbReference type="EMBL" id="AJE03935.1"/>
    </source>
</evidence>
<dbReference type="AlphaFoldDB" id="A0A0B5BHI4"/>
<dbReference type="InterPro" id="IPR007543">
    <property type="entry name" value="LptD_C"/>
</dbReference>
<organism evidence="3 4">
    <name type="scientific">Geobacter pickeringii</name>
    <dbReference type="NCBI Taxonomy" id="345632"/>
    <lineage>
        <taxon>Bacteria</taxon>
        <taxon>Pseudomonadati</taxon>
        <taxon>Thermodesulfobacteriota</taxon>
        <taxon>Desulfuromonadia</taxon>
        <taxon>Geobacterales</taxon>
        <taxon>Geobacteraceae</taxon>
        <taxon>Geobacter</taxon>
    </lineage>
</organism>
<feature type="chain" id="PRO_5039947550" evidence="1">
    <location>
        <begin position="25"/>
        <end position="691"/>
    </location>
</feature>
<evidence type="ECO:0000313" key="4">
    <source>
        <dbReference type="Proteomes" id="UP000057609"/>
    </source>
</evidence>
<dbReference type="GO" id="GO:0043165">
    <property type="term" value="P:Gram-negative-bacterium-type cell outer membrane assembly"/>
    <property type="evidence" value="ECO:0007669"/>
    <property type="project" value="InterPro"/>
</dbReference>
<dbReference type="GO" id="GO:0015920">
    <property type="term" value="P:lipopolysaccharide transport"/>
    <property type="evidence" value="ECO:0007669"/>
    <property type="project" value="InterPro"/>
</dbReference>
<feature type="domain" description="LptD C-terminal" evidence="2">
    <location>
        <begin position="274"/>
        <end position="621"/>
    </location>
</feature>
<dbReference type="Proteomes" id="UP000057609">
    <property type="component" value="Chromosome"/>
</dbReference>
<dbReference type="OrthoDB" id="9760225at2"/>
<reference evidence="3 4" key="1">
    <citation type="journal article" date="2015" name="Genome Announc.">
        <title>Complete Genome of Geobacter pickeringii G13T, a Metal-Reducing Isolate from Sedimentary Kaolin Deposits.</title>
        <authorList>
            <person name="Badalamenti J.P."/>
            <person name="Bond D.R."/>
        </authorList>
    </citation>
    <scope>NUCLEOTIDE SEQUENCE [LARGE SCALE GENOMIC DNA]</scope>
    <source>
        <strain evidence="3 4">G13</strain>
    </source>
</reference>
<dbReference type="Gene3D" id="2.60.450.10">
    <property type="entry name" value="Lipopolysaccharide (LPS) transport protein A like domain"/>
    <property type="match status" value="1"/>
</dbReference>
<evidence type="ECO:0000259" key="2">
    <source>
        <dbReference type="Pfam" id="PF04453"/>
    </source>
</evidence>
<evidence type="ECO:0000256" key="1">
    <source>
        <dbReference type="SAM" id="SignalP"/>
    </source>
</evidence>
<dbReference type="HAMAP" id="MF_01411">
    <property type="entry name" value="LPS_assembly_LptD"/>
    <property type="match status" value="1"/>
</dbReference>
<keyword evidence="4" id="KW-1185">Reference proteome</keyword>
<dbReference type="PANTHER" id="PTHR30189">
    <property type="entry name" value="LPS-ASSEMBLY PROTEIN"/>
    <property type="match status" value="1"/>
</dbReference>
<dbReference type="HOGENOM" id="CLU_009039_4_0_7"/>
<gene>
    <name evidence="3" type="ORF">GPICK_11745</name>
</gene>
<keyword evidence="1" id="KW-0732">Signal</keyword>
<dbReference type="STRING" id="345632.GPICK_11745"/>